<evidence type="ECO:0000256" key="1">
    <source>
        <dbReference type="ARBA" id="ARBA00023015"/>
    </source>
</evidence>
<evidence type="ECO:0000256" key="5">
    <source>
        <dbReference type="SAM" id="MobiDB-lite"/>
    </source>
</evidence>
<proteinExistence type="predicted"/>
<keyword evidence="1" id="KW-0805">Transcription regulation</keyword>
<keyword evidence="2 4" id="KW-0238">DNA-binding</keyword>
<dbReference type="GO" id="GO:0000976">
    <property type="term" value="F:transcription cis-regulatory region binding"/>
    <property type="evidence" value="ECO:0007669"/>
    <property type="project" value="TreeGrafter"/>
</dbReference>
<dbReference type="GO" id="GO:0003700">
    <property type="term" value="F:DNA-binding transcription factor activity"/>
    <property type="evidence" value="ECO:0007669"/>
    <property type="project" value="TreeGrafter"/>
</dbReference>
<dbReference type="InterPro" id="IPR001647">
    <property type="entry name" value="HTH_TetR"/>
</dbReference>
<keyword evidence="3" id="KW-0804">Transcription</keyword>
<gene>
    <name evidence="7" type="ORF">GCM10010251_75220</name>
</gene>
<dbReference type="Proteomes" id="UP000658320">
    <property type="component" value="Unassembled WGS sequence"/>
</dbReference>
<accession>A0A918KYD9</accession>
<dbReference type="EMBL" id="BMSX01000023">
    <property type="protein sequence ID" value="GGR47194.1"/>
    <property type="molecule type" value="Genomic_DNA"/>
</dbReference>
<evidence type="ECO:0000313" key="8">
    <source>
        <dbReference type="Proteomes" id="UP000658320"/>
    </source>
</evidence>
<feature type="DNA-binding region" description="H-T-H motif" evidence="4">
    <location>
        <begin position="52"/>
        <end position="71"/>
    </location>
</feature>
<protein>
    <recommendedName>
        <fullName evidence="6">HTH tetR-type domain-containing protein</fullName>
    </recommendedName>
</protein>
<feature type="compositionally biased region" description="Basic and acidic residues" evidence="5">
    <location>
        <begin position="1"/>
        <end position="10"/>
    </location>
</feature>
<dbReference type="PANTHER" id="PTHR30055">
    <property type="entry name" value="HTH-TYPE TRANSCRIPTIONAL REGULATOR RUTR"/>
    <property type="match status" value="1"/>
</dbReference>
<dbReference type="Pfam" id="PF00440">
    <property type="entry name" value="TetR_N"/>
    <property type="match status" value="1"/>
</dbReference>
<reference evidence="7" key="1">
    <citation type="journal article" date="2014" name="Int. J. Syst. Evol. Microbiol.">
        <title>Complete genome sequence of Corynebacterium casei LMG S-19264T (=DSM 44701T), isolated from a smear-ripened cheese.</title>
        <authorList>
            <consortium name="US DOE Joint Genome Institute (JGI-PGF)"/>
            <person name="Walter F."/>
            <person name="Albersmeier A."/>
            <person name="Kalinowski J."/>
            <person name="Ruckert C."/>
        </authorList>
    </citation>
    <scope>NUCLEOTIDE SEQUENCE</scope>
    <source>
        <strain evidence="7">JCM 4346</strain>
    </source>
</reference>
<dbReference type="RefSeq" id="WP_189942487.1">
    <property type="nucleotide sequence ID" value="NZ_BMSX01000023.1"/>
</dbReference>
<comment type="caution">
    <text evidence="7">The sequence shown here is derived from an EMBL/GenBank/DDBJ whole genome shotgun (WGS) entry which is preliminary data.</text>
</comment>
<dbReference type="PANTHER" id="PTHR30055:SF234">
    <property type="entry name" value="HTH-TYPE TRANSCRIPTIONAL REGULATOR BETI"/>
    <property type="match status" value="1"/>
</dbReference>
<organism evidence="7 8">
    <name type="scientific">Streptomyces aurantiogriseus</name>
    <dbReference type="NCBI Taxonomy" id="66870"/>
    <lineage>
        <taxon>Bacteria</taxon>
        <taxon>Bacillati</taxon>
        <taxon>Actinomycetota</taxon>
        <taxon>Actinomycetes</taxon>
        <taxon>Kitasatosporales</taxon>
        <taxon>Streptomycetaceae</taxon>
        <taxon>Streptomyces</taxon>
    </lineage>
</organism>
<name>A0A918KYD9_9ACTN</name>
<feature type="domain" description="HTH tetR-type" evidence="6">
    <location>
        <begin position="29"/>
        <end position="89"/>
    </location>
</feature>
<dbReference type="Gene3D" id="1.10.357.10">
    <property type="entry name" value="Tetracycline Repressor, domain 2"/>
    <property type="match status" value="1"/>
</dbReference>
<reference evidence="7" key="2">
    <citation type="submission" date="2020-09" db="EMBL/GenBank/DDBJ databases">
        <authorList>
            <person name="Sun Q."/>
            <person name="Ohkuma M."/>
        </authorList>
    </citation>
    <scope>NUCLEOTIDE SEQUENCE</scope>
    <source>
        <strain evidence="7">JCM 4346</strain>
    </source>
</reference>
<dbReference type="InterPro" id="IPR009057">
    <property type="entry name" value="Homeodomain-like_sf"/>
</dbReference>
<evidence type="ECO:0000259" key="6">
    <source>
        <dbReference type="PROSITE" id="PS50977"/>
    </source>
</evidence>
<evidence type="ECO:0000256" key="3">
    <source>
        <dbReference type="ARBA" id="ARBA00023163"/>
    </source>
</evidence>
<evidence type="ECO:0000313" key="7">
    <source>
        <dbReference type="EMBL" id="GGR47194.1"/>
    </source>
</evidence>
<dbReference type="PRINTS" id="PR00455">
    <property type="entry name" value="HTHTETR"/>
</dbReference>
<dbReference type="SUPFAM" id="SSF46689">
    <property type="entry name" value="Homeodomain-like"/>
    <property type="match status" value="1"/>
</dbReference>
<sequence>MTSDVSHAEDPAIGPGGRRGRSTRWPRSATTQRAVLDAARRLFSERGYENTSINDIVQTSGVSVGSIYHQFGGKLEVFTALANELSGIHAAASARAAKRAAGAESATPATIYLAGAHAYLMSTWKERSITRIMIGDDGPAGFSAMRREALERFKHGTEGLTIGTPPLPDSTAYAVTGLLHAAALQIVQVENRRTAKRVADYFIDLLMCLFDPASALEEQPAQQSWH</sequence>
<dbReference type="PROSITE" id="PS50977">
    <property type="entry name" value="HTH_TETR_2"/>
    <property type="match status" value="1"/>
</dbReference>
<feature type="region of interest" description="Disordered" evidence="5">
    <location>
        <begin position="1"/>
        <end position="30"/>
    </location>
</feature>
<keyword evidence="8" id="KW-1185">Reference proteome</keyword>
<evidence type="ECO:0000256" key="4">
    <source>
        <dbReference type="PROSITE-ProRule" id="PRU00335"/>
    </source>
</evidence>
<evidence type="ECO:0000256" key="2">
    <source>
        <dbReference type="ARBA" id="ARBA00023125"/>
    </source>
</evidence>
<dbReference type="InterPro" id="IPR050109">
    <property type="entry name" value="HTH-type_TetR-like_transc_reg"/>
</dbReference>
<dbReference type="AlphaFoldDB" id="A0A918KYD9"/>